<dbReference type="PANTHER" id="PTHR13610">
    <property type="entry name" value="METHYLTRANSFERASE DOMAIN-CONTAINING PROTEIN"/>
    <property type="match status" value="1"/>
</dbReference>
<evidence type="ECO:0000256" key="2">
    <source>
        <dbReference type="ARBA" id="ARBA00022679"/>
    </source>
</evidence>
<keyword evidence="3" id="KW-0949">S-adenosyl-L-methionine</keyword>
<dbReference type="InterPro" id="IPR026170">
    <property type="entry name" value="FAM173A/B"/>
</dbReference>
<dbReference type="Gene3D" id="3.40.50.150">
    <property type="entry name" value="Vaccinia Virus protein VP39"/>
    <property type="match status" value="1"/>
</dbReference>
<protein>
    <recommendedName>
        <fullName evidence="4">Methyltransferase domain-containing protein</fullName>
    </recommendedName>
</protein>
<gene>
    <name evidence="5" type="ORF">SDC9_139227</name>
</gene>
<dbReference type="Pfam" id="PF13847">
    <property type="entry name" value="Methyltransf_31"/>
    <property type="match status" value="1"/>
</dbReference>
<dbReference type="AlphaFoldDB" id="A0A645DU26"/>
<dbReference type="InterPro" id="IPR025714">
    <property type="entry name" value="Methyltranfer_dom"/>
</dbReference>
<dbReference type="CDD" id="cd02440">
    <property type="entry name" value="AdoMet_MTases"/>
    <property type="match status" value="1"/>
</dbReference>
<dbReference type="SUPFAM" id="SSF53335">
    <property type="entry name" value="S-adenosyl-L-methionine-dependent methyltransferases"/>
    <property type="match status" value="1"/>
</dbReference>
<keyword evidence="2" id="KW-0808">Transferase</keyword>
<accession>A0A645DU26</accession>
<keyword evidence="1" id="KW-0489">Methyltransferase</keyword>
<evidence type="ECO:0000256" key="1">
    <source>
        <dbReference type="ARBA" id="ARBA00022603"/>
    </source>
</evidence>
<name>A0A645DU26_9ZZZZ</name>
<evidence type="ECO:0000259" key="4">
    <source>
        <dbReference type="Pfam" id="PF13847"/>
    </source>
</evidence>
<dbReference type="InterPro" id="IPR029063">
    <property type="entry name" value="SAM-dependent_MTases_sf"/>
</dbReference>
<dbReference type="GO" id="GO:0032259">
    <property type="term" value="P:methylation"/>
    <property type="evidence" value="ECO:0007669"/>
    <property type="project" value="UniProtKB-KW"/>
</dbReference>
<evidence type="ECO:0000313" key="5">
    <source>
        <dbReference type="EMBL" id="MPM92093.1"/>
    </source>
</evidence>
<comment type="caution">
    <text evidence="5">The sequence shown here is derived from an EMBL/GenBank/DDBJ whole genome shotgun (WGS) entry which is preliminary data.</text>
</comment>
<dbReference type="GO" id="GO:0016279">
    <property type="term" value="F:protein-lysine N-methyltransferase activity"/>
    <property type="evidence" value="ECO:0007669"/>
    <property type="project" value="InterPro"/>
</dbReference>
<proteinExistence type="predicted"/>
<dbReference type="PANTHER" id="PTHR13610:SF11">
    <property type="entry name" value="METHYLTRANSFERASE DOMAIN-CONTAINING PROTEIN"/>
    <property type="match status" value="1"/>
</dbReference>
<organism evidence="5">
    <name type="scientific">bioreactor metagenome</name>
    <dbReference type="NCBI Taxonomy" id="1076179"/>
    <lineage>
        <taxon>unclassified sequences</taxon>
        <taxon>metagenomes</taxon>
        <taxon>ecological metagenomes</taxon>
    </lineage>
</organism>
<reference evidence="5" key="1">
    <citation type="submission" date="2019-08" db="EMBL/GenBank/DDBJ databases">
        <authorList>
            <person name="Kucharzyk K."/>
            <person name="Murdoch R.W."/>
            <person name="Higgins S."/>
            <person name="Loffler F."/>
        </authorList>
    </citation>
    <scope>NUCLEOTIDE SEQUENCE</scope>
</reference>
<sequence length="182" mass="20453">MKSVKCLFVLLFTLAFTQLNAQIDLDVPYVPTPMEVVDVMLDLAKVNRSDVVYDLGCGDGRIVITAAKKYGATGIGVDLNPERIEEANAYAKKKGVEKKVKFYEGNLFDFDFSKATVLTLYLLPDVNLKLMPKILKEMKPGSRVVSHAFDMGDWKPDKQVSVDGRTVYLWTVPKRKDSSRIK</sequence>
<feature type="domain" description="Methyltransferase" evidence="4">
    <location>
        <begin position="50"/>
        <end position="156"/>
    </location>
</feature>
<dbReference type="EMBL" id="VSSQ01039080">
    <property type="protein sequence ID" value="MPM92093.1"/>
    <property type="molecule type" value="Genomic_DNA"/>
</dbReference>
<evidence type="ECO:0000256" key="3">
    <source>
        <dbReference type="ARBA" id="ARBA00022691"/>
    </source>
</evidence>